<accession>A0A4R4XVT4</accession>
<dbReference type="RefSeq" id="WP_132494634.1">
    <property type="nucleotide sequence ID" value="NZ_SMKW01000121.1"/>
</dbReference>
<proteinExistence type="inferred from homology"/>
<dbReference type="InterPro" id="IPR006035">
    <property type="entry name" value="Ureohydrolase"/>
</dbReference>
<dbReference type="GO" id="GO:0046872">
    <property type="term" value="F:metal ion binding"/>
    <property type="evidence" value="ECO:0007669"/>
    <property type="project" value="UniProtKB-KW"/>
</dbReference>
<dbReference type="GO" id="GO:0033389">
    <property type="term" value="P:putrescine biosynthetic process from arginine, via agmatine"/>
    <property type="evidence" value="ECO:0007669"/>
    <property type="project" value="TreeGrafter"/>
</dbReference>
<dbReference type="AlphaFoldDB" id="A0A4R4XVT4"/>
<dbReference type="PROSITE" id="PS01053">
    <property type="entry name" value="ARGINASE_1"/>
    <property type="match status" value="1"/>
</dbReference>
<keyword evidence="3 4" id="KW-0378">Hydrolase</keyword>
<dbReference type="PRINTS" id="PR00116">
    <property type="entry name" value="ARGINASE"/>
</dbReference>
<dbReference type="Pfam" id="PF00491">
    <property type="entry name" value="Arginase"/>
    <property type="match status" value="1"/>
</dbReference>
<keyword evidence="2" id="KW-0479">Metal-binding</keyword>
<protein>
    <submittedName>
        <fullName evidence="5">Arginase family protein</fullName>
    </submittedName>
</protein>
<evidence type="ECO:0000256" key="3">
    <source>
        <dbReference type="ARBA" id="ARBA00022801"/>
    </source>
</evidence>
<sequence length="290" mass="31557">MAARERRRYELIGIPFDGAATLGWPGSRYAPARIREQLAWMTMRAENGEVYSLDTGELHPAPKIEDAGDVSVVPHDVQTTLDRSADQIADSVRVGAVPLVLGGDDSVLYALIDGVHRATSGRLGVIHFDAHLDIMDHNERQGSWSHSSGMRRGLELERVDREHAIQIGLRHFNYPSSRAAVHKLGPAQITAGEFHRIGVETAVERVLDHVRGADHIVLSFDIDAIDPAHAPGAGAHEPGGLTSRQAIDAVRALAPHIDAFAVTEVNPLTDHRDLTSNLAAYLTYYTAVFG</sequence>
<comment type="caution">
    <text evidence="5">The sequence shown here is derived from an EMBL/GenBank/DDBJ whole genome shotgun (WGS) entry which is preliminary data.</text>
</comment>
<dbReference type="Gene3D" id="3.40.800.10">
    <property type="entry name" value="Ureohydrolase domain"/>
    <property type="match status" value="1"/>
</dbReference>
<dbReference type="GO" id="GO:0008783">
    <property type="term" value="F:agmatinase activity"/>
    <property type="evidence" value="ECO:0007669"/>
    <property type="project" value="TreeGrafter"/>
</dbReference>
<gene>
    <name evidence="5" type="ORF">E1288_42965</name>
</gene>
<dbReference type="SUPFAM" id="SSF52768">
    <property type="entry name" value="Arginase/deacetylase"/>
    <property type="match status" value="1"/>
</dbReference>
<dbReference type="PROSITE" id="PS51409">
    <property type="entry name" value="ARGINASE_2"/>
    <property type="match status" value="1"/>
</dbReference>
<evidence type="ECO:0000256" key="2">
    <source>
        <dbReference type="ARBA" id="ARBA00022723"/>
    </source>
</evidence>
<keyword evidence="6" id="KW-1185">Reference proteome</keyword>
<reference evidence="5 6" key="1">
    <citation type="submission" date="2019-03" db="EMBL/GenBank/DDBJ databases">
        <title>Draft genome sequences of novel Actinobacteria.</title>
        <authorList>
            <person name="Sahin N."/>
            <person name="Ay H."/>
            <person name="Saygin H."/>
        </authorList>
    </citation>
    <scope>NUCLEOTIDE SEQUENCE [LARGE SCALE GENOMIC DNA]</scope>
    <source>
        <strain evidence="5 6">7K502</strain>
    </source>
</reference>
<dbReference type="EMBL" id="SMKW01000121">
    <property type="protein sequence ID" value="TDD35595.1"/>
    <property type="molecule type" value="Genomic_DNA"/>
</dbReference>
<dbReference type="PANTHER" id="PTHR11358:SF26">
    <property type="entry name" value="GUANIDINO ACID HYDROLASE, MITOCHONDRIAL"/>
    <property type="match status" value="1"/>
</dbReference>
<evidence type="ECO:0000256" key="1">
    <source>
        <dbReference type="ARBA" id="ARBA00009227"/>
    </source>
</evidence>
<comment type="similarity">
    <text evidence="1">Belongs to the arginase family. Agmatinase subfamily.</text>
</comment>
<dbReference type="PIRSF" id="PIRSF036979">
    <property type="entry name" value="Arginase"/>
    <property type="match status" value="1"/>
</dbReference>
<name>A0A4R4XVT4_9PSEU</name>
<dbReference type="Proteomes" id="UP000294947">
    <property type="component" value="Unassembled WGS sequence"/>
</dbReference>
<dbReference type="OrthoDB" id="9788689at2"/>
<dbReference type="PANTHER" id="PTHR11358">
    <property type="entry name" value="ARGINASE/AGMATINASE"/>
    <property type="match status" value="1"/>
</dbReference>
<evidence type="ECO:0000313" key="6">
    <source>
        <dbReference type="Proteomes" id="UP000294947"/>
    </source>
</evidence>
<evidence type="ECO:0000313" key="5">
    <source>
        <dbReference type="EMBL" id="TDD35595.1"/>
    </source>
</evidence>
<dbReference type="InterPro" id="IPR020855">
    <property type="entry name" value="Ureohydrolase_Mn_BS"/>
</dbReference>
<dbReference type="InterPro" id="IPR023696">
    <property type="entry name" value="Ureohydrolase_dom_sf"/>
</dbReference>
<evidence type="ECO:0000256" key="4">
    <source>
        <dbReference type="RuleBase" id="RU003684"/>
    </source>
</evidence>
<organism evidence="5 6">
    <name type="scientific">Saccharopolyspora elongata</name>
    <dbReference type="NCBI Taxonomy" id="2530387"/>
    <lineage>
        <taxon>Bacteria</taxon>
        <taxon>Bacillati</taxon>
        <taxon>Actinomycetota</taxon>
        <taxon>Actinomycetes</taxon>
        <taxon>Pseudonocardiales</taxon>
        <taxon>Pseudonocardiaceae</taxon>
        <taxon>Saccharopolyspora</taxon>
    </lineage>
</organism>